<accession>A0ABY3YWM1</accession>
<keyword evidence="1" id="KW-0732">Signal</keyword>
<dbReference type="EMBL" id="CP094298">
    <property type="protein sequence ID" value="UNZ02392.1"/>
    <property type="molecule type" value="Genomic_DNA"/>
</dbReference>
<evidence type="ECO:0000313" key="3">
    <source>
        <dbReference type="Proteomes" id="UP000829494"/>
    </source>
</evidence>
<sequence>MRKMSYALAAAVALSGVLFTGAAAEAAATARPQAQASGPPFPYADCVKEVKRQYKGKKDPKATCDALVRKGYIKKPGT</sequence>
<organism evidence="2 3">
    <name type="scientific">Streptomyces rimosus subsp. rimosus</name>
    <dbReference type="NCBI Taxonomy" id="132474"/>
    <lineage>
        <taxon>Bacteria</taxon>
        <taxon>Bacillati</taxon>
        <taxon>Actinomycetota</taxon>
        <taxon>Actinomycetes</taxon>
        <taxon>Kitasatosporales</taxon>
        <taxon>Streptomycetaceae</taxon>
        <taxon>Streptomyces</taxon>
    </lineage>
</organism>
<keyword evidence="3" id="KW-1185">Reference proteome</keyword>
<feature type="chain" id="PRO_5045974905" evidence="1">
    <location>
        <begin position="23"/>
        <end position="78"/>
    </location>
</feature>
<reference evidence="2 3" key="1">
    <citation type="submission" date="2022-03" db="EMBL/GenBank/DDBJ databases">
        <title>Complete genome of Streptomyces rimosus ssp. rimosus R7 (=ATCC 10970).</title>
        <authorList>
            <person name="Beganovic S."/>
            <person name="Ruckert C."/>
            <person name="Busche T."/>
            <person name="Kalinowski J."/>
            <person name="Wittmann C."/>
        </authorList>
    </citation>
    <scope>NUCLEOTIDE SEQUENCE [LARGE SCALE GENOMIC DNA]</scope>
    <source>
        <strain evidence="2 3">R7</strain>
    </source>
</reference>
<gene>
    <name evidence="2" type="ORF">SRIMR7_09550</name>
</gene>
<evidence type="ECO:0000313" key="2">
    <source>
        <dbReference type="EMBL" id="UNZ02392.1"/>
    </source>
</evidence>
<feature type="signal peptide" evidence="1">
    <location>
        <begin position="1"/>
        <end position="22"/>
    </location>
</feature>
<name>A0ABY3YWM1_STRRM</name>
<proteinExistence type="predicted"/>
<protein>
    <submittedName>
        <fullName evidence="2">Uncharacterized protein</fullName>
    </submittedName>
</protein>
<dbReference type="Proteomes" id="UP000829494">
    <property type="component" value="Chromosome"/>
</dbReference>
<evidence type="ECO:0000256" key="1">
    <source>
        <dbReference type="SAM" id="SignalP"/>
    </source>
</evidence>